<name>A0AAD9W0Y9_PHOAM</name>
<gene>
    <name evidence="1" type="ORF">N8I77_010408</name>
</gene>
<reference evidence="1" key="1">
    <citation type="submission" date="2023-06" db="EMBL/GenBank/DDBJ databases">
        <authorList>
            <person name="Noh H."/>
        </authorList>
    </citation>
    <scope>NUCLEOTIDE SEQUENCE</scope>
    <source>
        <strain evidence="1">DUCC20226</strain>
    </source>
</reference>
<sequence>MGVLERHVCQISVWPSSFGTTIRHGPFPYVEICGVRVSMRCRSVGGRGGTDRRPQLPTCVFESRNLVEVSRMLLTNINSDSSGREHPDREVQGTIQSLEIYFVTQPKNTSGRARHSILKEPMVSPPLRPATACFKEAIVRKRRRQQET</sequence>
<evidence type="ECO:0000313" key="1">
    <source>
        <dbReference type="EMBL" id="KAK2600910.1"/>
    </source>
</evidence>
<dbReference type="Proteomes" id="UP001265746">
    <property type="component" value="Unassembled WGS sequence"/>
</dbReference>
<evidence type="ECO:0000313" key="2">
    <source>
        <dbReference type="Proteomes" id="UP001265746"/>
    </source>
</evidence>
<dbReference type="AlphaFoldDB" id="A0AAD9W0Y9"/>
<comment type="caution">
    <text evidence="1">The sequence shown here is derived from an EMBL/GenBank/DDBJ whole genome shotgun (WGS) entry which is preliminary data.</text>
</comment>
<protein>
    <submittedName>
        <fullName evidence="1">Uncharacterized protein</fullName>
    </submittedName>
</protein>
<proteinExistence type="predicted"/>
<accession>A0AAD9W0Y9</accession>
<dbReference type="EMBL" id="JAUJFL010000006">
    <property type="protein sequence ID" value="KAK2600910.1"/>
    <property type="molecule type" value="Genomic_DNA"/>
</dbReference>
<organism evidence="1 2">
    <name type="scientific">Phomopsis amygdali</name>
    <name type="common">Fusicoccum amygdali</name>
    <dbReference type="NCBI Taxonomy" id="1214568"/>
    <lineage>
        <taxon>Eukaryota</taxon>
        <taxon>Fungi</taxon>
        <taxon>Dikarya</taxon>
        <taxon>Ascomycota</taxon>
        <taxon>Pezizomycotina</taxon>
        <taxon>Sordariomycetes</taxon>
        <taxon>Sordariomycetidae</taxon>
        <taxon>Diaporthales</taxon>
        <taxon>Diaporthaceae</taxon>
        <taxon>Diaporthe</taxon>
    </lineage>
</organism>
<keyword evidence="2" id="KW-1185">Reference proteome</keyword>